<name>A0ABP5GNW2_9ACTN</name>
<dbReference type="Gene3D" id="3.30.470.20">
    <property type="entry name" value="ATP-grasp fold, B domain"/>
    <property type="match status" value="1"/>
</dbReference>
<organism evidence="5 6">
    <name type="scientific">Catenulispora yoronensis</name>
    <dbReference type="NCBI Taxonomy" id="450799"/>
    <lineage>
        <taxon>Bacteria</taxon>
        <taxon>Bacillati</taxon>
        <taxon>Actinomycetota</taxon>
        <taxon>Actinomycetes</taxon>
        <taxon>Catenulisporales</taxon>
        <taxon>Catenulisporaceae</taxon>
        <taxon>Catenulispora</taxon>
    </lineage>
</organism>
<evidence type="ECO:0000256" key="1">
    <source>
        <dbReference type="ARBA" id="ARBA00022598"/>
    </source>
</evidence>
<keyword evidence="2" id="KW-0547">Nucleotide-binding</keyword>
<dbReference type="Gene3D" id="3.30.1490.20">
    <property type="entry name" value="ATP-grasp fold, A domain"/>
    <property type="match status" value="1"/>
</dbReference>
<dbReference type="InterPro" id="IPR051538">
    <property type="entry name" value="Acyl-CoA_Synth/Transferase"/>
</dbReference>
<proteinExistence type="predicted"/>
<evidence type="ECO:0008006" key="7">
    <source>
        <dbReference type="Google" id="ProtNLM"/>
    </source>
</evidence>
<feature type="compositionally biased region" description="Basic and acidic residues" evidence="4">
    <location>
        <begin position="203"/>
        <end position="216"/>
    </location>
</feature>
<feature type="region of interest" description="Disordered" evidence="4">
    <location>
        <begin position="196"/>
        <end position="218"/>
    </location>
</feature>
<comment type="caution">
    <text evidence="5">The sequence shown here is derived from an EMBL/GenBank/DDBJ whole genome shotgun (WGS) entry which is preliminary data.</text>
</comment>
<accession>A0ABP5GNW2</accession>
<gene>
    <name evidence="5" type="ORF">GCM10009839_69080</name>
</gene>
<evidence type="ECO:0000313" key="5">
    <source>
        <dbReference type="EMBL" id="GAA2052024.1"/>
    </source>
</evidence>
<evidence type="ECO:0000256" key="2">
    <source>
        <dbReference type="ARBA" id="ARBA00022741"/>
    </source>
</evidence>
<keyword evidence="6" id="KW-1185">Reference proteome</keyword>
<keyword evidence="1" id="KW-0436">Ligase</keyword>
<evidence type="ECO:0000256" key="3">
    <source>
        <dbReference type="ARBA" id="ARBA00022840"/>
    </source>
</evidence>
<dbReference type="PANTHER" id="PTHR43334">
    <property type="entry name" value="ACETATE--COA LIGASE [ADP-FORMING]"/>
    <property type="match status" value="1"/>
</dbReference>
<protein>
    <recommendedName>
        <fullName evidence="7">ATP-grasp domain-containing protein</fullName>
    </recommendedName>
</protein>
<evidence type="ECO:0000313" key="6">
    <source>
        <dbReference type="Proteomes" id="UP001500751"/>
    </source>
</evidence>
<dbReference type="Proteomes" id="UP001500751">
    <property type="component" value="Unassembled WGS sequence"/>
</dbReference>
<dbReference type="Pfam" id="PF13549">
    <property type="entry name" value="ATP-grasp_5"/>
    <property type="match status" value="1"/>
</dbReference>
<keyword evidence="3" id="KW-0067">ATP-binding</keyword>
<evidence type="ECO:0000256" key="4">
    <source>
        <dbReference type="SAM" id="MobiDB-lite"/>
    </source>
</evidence>
<dbReference type="SUPFAM" id="SSF56059">
    <property type="entry name" value="Glutathione synthetase ATP-binding domain-like"/>
    <property type="match status" value="1"/>
</dbReference>
<reference evidence="6" key="1">
    <citation type="journal article" date="2019" name="Int. J. Syst. Evol. Microbiol.">
        <title>The Global Catalogue of Microorganisms (GCM) 10K type strain sequencing project: providing services to taxonomists for standard genome sequencing and annotation.</title>
        <authorList>
            <consortium name="The Broad Institute Genomics Platform"/>
            <consortium name="The Broad Institute Genome Sequencing Center for Infectious Disease"/>
            <person name="Wu L."/>
            <person name="Ma J."/>
        </authorList>
    </citation>
    <scope>NUCLEOTIDE SEQUENCE [LARGE SCALE GENOMIC DNA]</scope>
    <source>
        <strain evidence="6">JCM 16014</strain>
    </source>
</reference>
<sequence length="339" mass="33922">MLLAPTALTDLGPVLTMPGTRHGKPLLAVRIDQAATVQIIGPGQATGGVPSYADAENAVRALAHAIDYSAWLSRPAGSVPTFPDIRAGDAAALVAEFLQANPEGGWLPAVATADLLGCYGIPHVSTVLATSEHGALEAAAAVGAPVALKAYWPGLIHKSDVGAVVLDLEGMWAVRNGYQRLAARFEYRVTGGTVLPADDDDRAGDAGERAQGHRADQQPVEAASAAVAHDQEFGVAAGLGQGRGGVTGDGPGLDAHPRVAGLHEAGGLLQEGLGCLVARLLGEIGLCGQLAGDRPLVGVDDAQSGAAGGGLTGGFGQGPIAGRGVVVADDDGAVHGDVL</sequence>
<dbReference type="EMBL" id="BAAAQN010000053">
    <property type="protein sequence ID" value="GAA2052024.1"/>
    <property type="molecule type" value="Genomic_DNA"/>
</dbReference>
<dbReference type="InterPro" id="IPR013815">
    <property type="entry name" value="ATP_grasp_subdomain_1"/>
</dbReference>
<dbReference type="PANTHER" id="PTHR43334:SF1">
    <property type="entry name" value="3-HYDROXYPROPIONATE--COA LIGASE [ADP-FORMING]"/>
    <property type="match status" value="1"/>
</dbReference>